<keyword evidence="2 5" id="KW-0812">Transmembrane</keyword>
<dbReference type="InterPro" id="IPR000412">
    <property type="entry name" value="ABC_2_transport"/>
</dbReference>
<protein>
    <recommendedName>
        <fullName evidence="5">Transport permease protein</fullName>
    </recommendedName>
</protein>
<dbReference type="RefSeq" id="WP_123609257.1">
    <property type="nucleotide sequence ID" value="NZ_RJVG01000005.1"/>
</dbReference>
<dbReference type="PIRSF" id="PIRSF006648">
    <property type="entry name" value="DrrB"/>
    <property type="match status" value="1"/>
</dbReference>
<evidence type="ECO:0000259" key="6">
    <source>
        <dbReference type="PROSITE" id="PS51012"/>
    </source>
</evidence>
<proteinExistence type="inferred from homology"/>
<comment type="subcellular location">
    <subcellularLocation>
        <location evidence="5">Cell membrane</location>
        <topology evidence="5">Multi-pass membrane protein</topology>
    </subcellularLocation>
    <subcellularLocation>
        <location evidence="1">Membrane</location>
        <topology evidence="1">Multi-pass membrane protein</topology>
    </subcellularLocation>
</comment>
<evidence type="ECO:0000256" key="4">
    <source>
        <dbReference type="ARBA" id="ARBA00023136"/>
    </source>
</evidence>
<name>A0A3N1XMY4_9FIRM</name>
<dbReference type="GO" id="GO:0043190">
    <property type="term" value="C:ATP-binding cassette (ABC) transporter complex"/>
    <property type="evidence" value="ECO:0007669"/>
    <property type="project" value="InterPro"/>
</dbReference>
<comment type="similarity">
    <text evidence="5">Belongs to the ABC-2 integral membrane protein family.</text>
</comment>
<keyword evidence="3 5" id="KW-1133">Transmembrane helix</keyword>
<dbReference type="InterPro" id="IPR047817">
    <property type="entry name" value="ABC2_TM_bact-type"/>
</dbReference>
<keyword evidence="8" id="KW-1185">Reference proteome</keyword>
<feature type="transmembrane region" description="Helical" evidence="5">
    <location>
        <begin position="28"/>
        <end position="51"/>
    </location>
</feature>
<evidence type="ECO:0000256" key="5">
    <source>
        <dbReference type="RuleBase" id="RU361157"/>
    </source>
</evidence>
<evidence type="ECO:0000256" key="2">
    <source>
        <dbReference type="ARBA" id="ARBA00022692"/>
    </source>
</evidence>
<keyword evidence="5" id="KW-0813">Transport</keyword>
<dbReference type="InterPro" id="IPR013525">
    <property type="entry name" value="ABC2_TM"/>
</dbReference>
<keyword evidence="5" id="KW-1003">Cell membrane</keyword>
<dbReference type="Pfam" id="PF01061">
    <property type="entry name" value="ABC2_membrane"/>
    <property type="match status" value="1"/>
</dbReference>
<accession>A0A3N1XMY4</accession>
<evidence type="ECO:0000313" key="8">
    <source>
        <dbReference type="Proteomes" id="UP000273083"/>
    </source>
</evidence>
<dbReference type="EMBL" id="RJVG01000005">
    <property type="protein sequence ID" value="ROR28065.1"/>
    <property type="molecule type" value="Genomic_DNA"/>
</dbReference>
<feature type="transmembrane region" description="Helical" evidence="5">
    <location>
        <begin position="105"/>
        <end position="132"/>
    </location>
</feature>
<evidence type="ECO:0000256" key="3">
    <source>
        <dbReference type="ARBA" id="ARBA00022989"/>
    </source>
</evidence>
<dbReference type="PANTHER" id="PTHR43229">
    <property type="entry name" value="NODULATION PROTEIN J"/>
    <property type="match status" value="1"/>
</dbReference>
<feature type="transmembrane region" description="Helical" evidence="5">
    <location>
        <begin position="144"/>
        <end position="167"/>
    </location>
</feature>
<comment type="caution">
    <text evidence="7">The sequence shown here is derived from an EMBL/GenBank/DDBJ whole genome shotgun (WGS) entry which is preliminary data.</text>
</comment>
<feature type="transmembrane region" description="Helical" evidence="5">
    <location>
        <begin position="63"/>
        <end position="84"/>
    </location>
</feature>
<feature type="transmembrane region" description="Helical" evidence="5">
    <location>
        <begin position="174"/>
        <end position="194"/>
    </location>
</feature>
<dbReference type="OrthoDB" id="670210at2"/>
<dbReference type="GO" id="GO:0140359">
    <property type="term" value="F:ABC-type transporter activity"/>
    <property type="evidence" value="ECO:0007669"/>
    <property type="project" value="InterPro"/>
</dbReference>
<dbReference type="PROSITE" id="PS51012">
    <property type="entry name" value="ABC_TM2"/>
    <property type="match status" value="1"/>
</dbReference>
<evidence type="ECO:0000256" key="1">
    <source>
        <dbReference type="ARBA" id="ARBA00004141"/>
    </source>
</evidence>
<evidence type="ECO:0000313" key="7">
    <source>
        <dbReference type="EMBL" id="ROR28065.1"/>
    </source>
</evidence>
<dbReference type="AlphaFoldDB" id="A0A3N1XMY4"/>
<dbReference type="PANTHER" id="PTHR43229:SF2">
    <property type="entry name" value="NODULATION PROTEIN J"/>
    <property type="match status" value="1"/>
</dbReference>
<feature type="domain" description="ABC transmembrane type-2" evidence="6">
    <location>
        <begin position="29"/>
        <end position="255"/>
    </location>
</feature>
<dbReference type="InterPro" id="IPR051784">
    <property type="entry name" value="Nod_factor_ABC_transporter"/>
</dbReference>
<feature type="transmembrane region" description="Helical" evidence="5">
    <location>
        <begin position="229"/>
        <end position="252"/>
    </location>
</feature>
<keyword evidence="4 5" id="KW-0472">Membrane</keyword>
<gene>
    <name evidence="7" type="ORF">EDD66_1053</name>
</gene>
<organism evidence="7 8">
    <name type="scientific">Mobilisporobacter senegalensis</name>
    <dbReference type="NCBI Taxonomy" id="1329262"/>
    <lineage>
        <taxon>Bacteria</taxon>
        <taxon>Bacillati</taxon>
        <taxon>Bacillota</taxon>
        <taxon>Clostridia</taxon>
        <taxon>Lachnospirales</taxon>
        <taxon>Lachnospiraceae</taxon>
        <taxon>Mobilisporobacter</taxon>
    </lineage>
</organism>
<dbReference type="Proteomes" id="UP000273083">
    <property type="component" value="Unassembled WGS sequence"/>
</dbReference>
<reference evidence="7 8" key="1">
    <citation type="submission" date="2018-11" db="EMBL/GenBank/DDBJ databases">
        <title>Genomic Encyclopedia of Type Strains, Phase IV (KMG-IV): sequencing the most valuable type-strain genomes for metagenomic binning, comparative biology and taxonomic classification.</title>
        <authorList>
            <person name="Goeker M."/>
        </authorList>
    </citation>
    <scope>NUCLEOTIDE SEQUENCE [LARGE SCALE GENOMIC DNA]</scope>
    <source>
        <strain evidence="7 8">DSM 26537</strain>
    </source>
</reference>
<sequence length="258" mass="28261">MTTLKKSRPLHDLYTMTKRNVIYSTRNLDTFITAIMLPVVMMLLFVFVFGGAINVGDYNYVNYVTPAIILLCIGYCAATTSVSIQVDMQAGIIDRFRSMSISRTCVLAGQVTASVMRNALSALLVILVAMLIGFRPSAGLLEWGLIIVLLLAYTVAFTWTALFFGLIAKTAESASVFGVVALFLPYLSSAFVPIETMPHALQVFARYQPFTPITDALRSLTFGVVDKTALVISLAWVIGLGLVAYLASLWAYKNKKRG</sequence>